<sequence>MTLKLYCTVFVSIFLFQFKEAIFTDYKSSLDVSDGILDFANLFSFPNYLLNATPFVSLFVYGEQDCLQACTENPRCRSLNFKEGSQLHGKLLCELLDTDKFKSLKLFVPSLDFHHFGATAPCELDPCENGGTCHPVEMAYDFKCACPPGLFGKQCENLTKSCAELLDAGITNNGVYKILFNNSQVFDVYCDQSSRGGGWTMVFKVVSGVSVNGSSISQLWFSSETINENRSEALNIDSSFKEHYKNRFVPNWHLAKPKEVQIALYKRNGSDPETLSIVFNSTNSDDKNWFSKSRIVHSPWTDLESEHQNYFSIKGCCNERNFYISKIHNNCPNDEGWLAFISSVCPWERRFPPSTVLYSNRTTYTNWNHYGKI</sequence>
<dbReference type="FunFam" id="2.10.25.10:FF:000095">
    <property type="entry name" value="Notch, isoform B"/>
    <property type="match status" value="1"/>
</dbReference>
<evidence type="ECO:0000256" key="5">
    <source>
        <dbReference type="ARBA" id="ARBA00022837"/>
    </source>
</evidence>
<dbReference type="Gene3D" id="3.90.215.10">
    <property type="entry name" value="Gamma Fibrinogen, chain A, domain 1"/>
    <property type="match status" value="1"/>
</dbReference>
<comment type="caution">
    <text evidence="7">Lacks conserved residue(s) required for the propagation of feature annotation.</text>
</comment>
<organism evidence="11 12">
    <name type="scientific">Pocillopora meandrina</name>
    <dbReference type="NCBI Taxonomy" id="46732"/>
    <lineage>
        <taxon>Eukaryota</taxon>
        <taxon>Metazoa</taxon>
        <taxon>Cnidaria</taxon>
        <taxon>Anthozoa</taxon>
        <taxon>Hexacorallia</taxon>
        <taxon>Scleractinia</taxon>
        <taxon>Astrocoeniina</taxon>
        <taxon>Pocilloporidae</taxon>
        <taxon>Pocillopora</taxon>
    </lineage>
</organism>
<dbReference type="PANTHER" id="PTHR16146">
    <property type="entry name" value="INTELECTIN"/>
    <property type="match status" value="1"/>
</dbReference>
<dbReference type="GO" id="GO:0005615">
    <property type="term" value="C:extracellular space"/>
    <property type="evidence" value="ECO:0007669"/>
    <property type="project" value="TreeGrafter"/>
</dbReference>
<keyword evidence="1 7" id="KW-0245">EGF-like domain</keyword>
<dbReference type="PROSITE" id="PS50026">
    <property type="entry name" value="EGF_3"/>
    <property type="match status" value="1"/>
</dbReference>
<dbReference type="NCBIfam" id="NF040941">
    <property type="entry name" value="GGGWT_bact"/>
    <property type="match status" value="1"/>
</dbReference>
<keyword evidence="8" id="KW-0732">Signal</keyword>
<comment type="caution">
    <text evidence="11">The sequence shown here is derived from an EMBL/GenBank/DDBJ whole genome shotgun (WGS) entry which is preliminary data.</text>
</comment>
<evidence type="ECO:0000256" key="4">
    <source>
        <dbReference type="ARBA" id="ARBA00022737"/>
    </source>
</evidence>
<dbReference type="InterPro" id="IPR036056">
    <property type="entry name" value="Fibrinogen-like_C"/>
</dbReference>
<keyword evidence="2" id="KW-0479">Metal-binding</keyword>
<keyword evidence="5" id="KW-0106">Calcium</keyword>
<protein>
    <recommendedName>
        <fullName evidence="13">EGF-like domain-containing protein</fullName>
    </recommendedName>
</protein>
<dbReference type="Pfam" id="PF00024">
    <property type="entry name" value="PAN_1"/>
    <property type="match status" value="1"/>
</dbReference>
<dbReference type="PANTHER" id="PTHR16146:SF46">
    <property type="entry name" value="INTELECTIN-1A-RELATED"/>
    <property type="match status" value="1"/>
</dbReference>
<evidence type="ECO:0000256" key="2">
    <source>
        <dbReference type="ARBA" id="ARBA00022723"/>
    </source>
</evidence>
<dbReference type="Pfam" id="PF00008">
    <property type="entry name" value="EGF"/>
    <property type="match status" value="1"/>
</dbReference>
<dbReference type="SUPFAM" id="SSF57196">
    <property type="entry name" value="EGF/Laminin"/>
    <property type="match status" value="1"/>
</dbReference>
<dbReference type="SMART" id="SM00181">
    <property type="entry name" value="EGF"/>
    <property type="match status" value="1"/>
</dbReference>
<proteinExistence type="predicted"/>
<keyword evidence="12" id="KW-1185">Reference proteome</keyword>
<dbReference type="GO" id="GO:0070492">
    <property type="term" value="F:oligosaccharide binding"/>
    <property type="evidence" value="ECO:0007669"/>
    <property type="project" value="TreeGrafter"/>
</dbReference>
<keyword evidence="4" id="KW-0677">Repeat</keyword>
<evidence type="ECO:0000256" key="8">
    <source>
        <dbReference type="SAM" id="SignalP"/>
    </source>
</evidence>
<evidence type="ECO:0000256" key="6">
    <source>
        <dbReference type="ARBA" id="ARBA00023157"/>
    </source>
</evidence>
<feature type="domain" description="Fibrinogen C-terminal" evidence="10">
    <location>
        <begin position="153"/>
        <end position="202"/>
    </location>
</feature>
<dbReference type="GO" id="GO:0046872">
    <property type="term" value="F:metal ion binding"/>
    <property type="evidence" value="ECO:0007669"/>
    <property type="project" value="UniProtKB-KW"/>
</dbReference>
<feature type="disulfide bond" evidence="7">
    <location>
        <begin position="127"/>
        <end position="144"/>
    </location>
</feature>
<evidence type="ECO:0000259" key="10">
    <source>
        <dbReference type="PROSITE" id="PS51406"/>
    </source>
</evidence>
<evidence type="ECO:0000256" key="7">
    <source>
        <dbReference type="PROSITE-ProRule" id="PRU00076"/>
    </source>
</evidence>
<dbReference type="PROSITE" id="PS00022">
    <property type="entry name" value="EGF_1"/>
    <property type="match status" value="1"/>
</dbReference>
<dbReference type="Proteomes" id="UP001159428">
    <property type="component" value="Unassembled WGS sequence"/>
</dbReference>
<feature type="non-terminal residue" evidence="11">
    <location>
        <position position="373"/>
    </location>
</feature>
<feature type="chain" id="PRO_5044009755" description="EGF-like domain-containing protein" evidence="8">
    <location>
        <begin position="22"/>
        <end position="373"/>
    </location>
</feature>
<evidence type="ECO:0000256" key="1">
    <source>
        <dbReference type="ARBA" id="ARBA00022536"/>
    </source>
</evidence>
<evidence type="ECO:0000256" key="3">
    <source>
        <dbReference type="ARBA" id="ARBA00022734"/>
    </source>
</evidence>
<evidence type="ECO:0008006" key="13">
    <source>
        <dbReference type="Google" id="ProtNLM"/>
    </source>
</evidence>
<accession>A0AAU9XFD7</accession>
<dbReference type="SUPFAM" id="SSF56496">
    <property type="entry name" value="Fibrinogen C-terminal domain-like"/>
    <property type="match status" value="1"/>
</dbReference>
<keyword evidence="3" id="KW-0430">Lectin</keyword>
<dbReference type="PROSITE" id="PS51406">
    <property type="entry name" value="FIBRINOGEN_C_2"/>
    <property type="match status" value="1"/>
</dbReference>
<dbReference type="AlphaFoldDB" id="A0AAU9XFD7"/>
<dbReference type="InterPro" id="IPR014716">
    <property type="entry name" value="Fibrinogen_a/b/g_C_1"/>
</dbReference>
<evidence type="ECO:0000313" key="12">
    <source>
        <dbReference type="Proteomes" id="UP001159428"/>
    </source>
</evidence>
<dbReference type="Gene3D" id="2.10.25.10">
    <property type="entry name" value="Laminin"/>
    <property type="match status" value="1"/>
</dbReference>
<keyword evidence="6 7" id="KW-1015">Disulfide bond</keyword>
<dbReference type="EMBL" id="CALNXJ010000041">
    <property type="protein sequence ID" value="CAH3146012.1"/>
    <property type="molecule type" value="Genomic_DNA"/>
</dbReference>
<evidence type="ECO:0000259" key="9">
    <source>
        <dbReference type="PROSITE" id="PS50026"/>
    </source>
</evidence>
<reference evidence="11 12" key="1">
    <citation type="submission" date="2022-05" db="EMBL/GenBank/DDBJ databases">
        <authorList>
            <consortium name="Genoscope - CEA"/>
            <person name="William W."/>
        </authorList>
    </citation>
    <scope>NUCLEOTIDE SEQUENCE [LARGE SCALE GENOMIC DNA]</scope>
</reference>
<evidence type="ECO:0000313" key="11">
    <source>
        <dbReference type="EMBL" id="CAH3146012.1"/>
    </source>
</evidence>
<dbReference type="SUPFAM" id="SSF57414">
    <property type="entry name" value="Hairpin loop containing domain-like"/>
    <property type="match status" value="1"/>
</dbReference>
<dbReference type="CDD" id="cd00054">
    <property type="entry name" value="EGF_CA"/>
    <property type="match status" value="1"/>
</dbReference>
<dbReference type="Pfam" id="PF00147">
    <property type="entry name" value="Fibrinogen_C"/>
    <property type="match status" value="1"/>
</dbReference>
<dbReference type="InterPro" id="IPR003609">
    <property type="entry name" value="Pan_app"/>
</dbReference>
<feature type="domain" description="EGF-like" evidence="9">
    <location>
        <begin position="118"/>
        <end position="156"/>
    </location>
</feature>
<name>A0AAU9XFD7_9CNID</name>
<dbReference type="InterPro" id="IPR000742">
    <property type="entry name" value="EGF"/>
</dbReference>
<feature type="disulfide bond" evidence="7">
    <location>
        <begin position="146"/>
        <end position="155"/>
    </location>
</feature>
<dbReference type="InterPro" id="IPR002181">
    <property type="entry name" value="Fibrinogen_a/b/g_C_dom"/>
</dbReference>
<gene>
    <name evidence="11" type="ORF">PMEA_00022754</name>
</gene>
<feature type="signal peptide" evidence="8">
    <location>
        <begin position="1"/>
        <end position="21"/>
    </location>
</feature>